<keyword evidence="2" id="KW-1185">Reference proteome</keyword>
<evidence type="ECO:0000313" key="2">
    <source>
        <dbReference type="Proteomes" id="UP000027222"/>
    </source>
</evidence>
<accession>A0A067SR96</accession>
<sequence length="155" mass="17471">MSGRTFTTASCLFPDKPFSRSSDRRSCGSALLKLYKSVKSYKIDDLHSARIAVNRTLRVPVSQYRCIFLFSRKYPSVCHLRAQLHALFASIPPFKRHRTAFRVGISVYSSTFGIAPLFKEITGLTLNSLTVSIIVQGPDRCSTYEKQNARVRSTT</sequence>
<dbReference type="Proteomes" id="UP000027222">
    <property type="component" value="Unassembled WGS sequence"/>
</dbReference>
<organism evidence="1 2">
    <name type="scientific">Galerina marginata (strain CBS 339.88)</name>
    <dbReference type="NCBI Taxonomy" id="685588"/>
    <lineage>
        <taxon>Eukaryota</taxon>
        <taxon>Fungi</taxon>
        <taxon>Dikarya</taxon>
        <taxon>Basidiomycota</taxon>
        <taxon>Agaricomycotina</taxon>
        <taxon>Agaricomycetes</taxon>
        <taxon>Agaricomycetidae</taxon>
        <taxon>Agaricales</taxon>
        <taxon>Agaricineae</taxon>
        <taxon>Strophariaceae</taxon>
        <taxon>Galerina</taxon>
    </lineage>
</organism>
<dbReference type="AlphaFoldDB" id="A0A067SR96"/>
<proteinExistence type="predicted"/>
<reference evidence="2" key="1">
    <citation type="journal article" date="2014" name="Proc. Natl. Acad. Sci. U.S.A.">
        <title>Extensive sampling of basidiomycete genomes demonstrates inadequacy of the white-rot/brown-rot paradigm for wood decay fungi.</title>
        <authorList>
            <person name="Riley R."/>
            <person name="Salamov A.A."/>
            <person name="Brown D.W."/>
            <person name="Nagy L.G."/>
            <person name="Floudas D."/>
            <person name="Held B.W."/>
            <person name="Levasseur A."/>
            <person name="Lombard V."/>
            <person name="Morin E."/>
            <person name="Otillar R."/>
            <person name="Lindquist E.A."/>
            <person name="Sun H."/>
            <person name="LaButti K.M."/>
            <person name="Schmutz J."/>
            <person name="Jabbour D."/>
            <person name="Luo H."/>
            <person name="Baker S.E."/>
            <person name="Pisabarro A.G."/>
            <person name="Walton J.D."/>
            <person name="Blanchette R.A."/>
            <person name="Henrissat B."/>
            <person name="Martin F."/>
            <person name="Cullen D."/>
            <person name="Hibbett D.S."/>
            <person name="Grigoriev I.V."/>
        </authorList>
    </citation>
    <scope>NUCLEOTIDE SEQUENCE [LARGE SCALE GENOMIC DNA]</scope>
    <source>
        <strain evidence="2">CBS 339.88</strain>
    </source>
</reference>
<gene>
    <name evidence="1" type="ORF">GALMADRAFT_892347</name>
</gene>
<protein>
    <submittedName>
        <fullName evidence="1">Uncharacterized protein</fullName>
    </submittedName>
</protein>
<name>A0A067SR96_GALM3</name>
<dbReference type="EMBL" id="KL142398">
    <property type="protein sequence ID" value="KDR70224.1"/>
    <property type="molecule type" value="Genomic_DNA"/>
</dbReference>
<evidence type="ECO:0000313" key="1">
    <source>
        <dbReference type="EMBL" id="KDR70224.1"/>
    </source>
</evidence>
<dbReference type="HOGENOM" id="CLU_1695596_0_0_1"/>